<proteinExistence type="predicted"/>
<evidence type="ECO:0000313" key="1">
    <source>
        <dbReference type="Ensembl" id="ENSCSAVP00000006071.1"/>
    </source>
</evidence>
<dbReference type="InParanoid" id="H2YL69"/>
<dbReference type="AlphaFoldDB" id="H2YL69"/>
<organism evidence="1 2">
    <name type="scientific">Ciona savignyi</name>
    <name type="common">Pacific transparent sea squirt</name>
    <dbReference type="NCBI Taxonomy" id="51511"/>
    <lineage>
        <taxon>Eukaryota</taxon>
        <taxon>Metazoa</taxon>
        <taxon>Chordata</taxon>
        <taxon>Tunicata</taxon>
        <taxon>Ascidiacea</taxon>
        <taxon>Phlebobranchia</taxon>
        <taxon>Cionidae</taxon>
        <taxon>Ciona</taxon>
    </lineage>
</organism>
<protein>
    <submittedName>
        <fullName evidence="1">Uncharacterized protein</fullName>
    </submittedName>
</protein>
<dbReference type="Proteomes" id="UP000007875">
    <property type="component" value="Unassembled WGS sequence"/>
</dbReference>
<sequence>MVETMVVLHVNLIFPRVFLRRVFNSEYCYVIVDVIKHAIVFIDVITVFRPANLGFWISADDSFQSNY</sequence>
<reference evidence="1" key="3">
    <citation type="submission" date="2025-09" db="UniProtKB">
        <authorList>
            <consortium name="Ensembl"/>
        </authorList>
    </citation>
    <scope>IDENTIFICATION</scope>
</reference>
<dbReference type="HOGENOM" id="CLU_2811621_0_0_1"/>
<name>H2YL69_CIOSA</name>
<accession>H2YL69</accession>
<keyword evidence="2" id="KW-1185">Reference proteome</keyword>
<reference evidence="1" key="2">
    <citation type="submission" date="2025-08" db="UniProtKB">
        <authorList>
            <consortium name="Ensembl"/>
        </authorList>
    </citation>
    <scope>IDENTIFICATION</scope>
</reference>
<evidence type="ECO:0000313" key="2">
    <source>
        <dbReference type="Proteomes" id="UP000007875"/>
    </source>
</evidence>
<dbReference type="Ensembl" id="ENSCSAVT00000006148.1">
    <property type="protein sequence ID" value="ENSCSAVP00000006071.1"/>
    <property type="gene ID" value="ENSCSAVG00000003627.1"/>
</dbReference>
<reference evidence="2" key="1">
    <citation type="submission" date="2003-08" db="EMBL/GenBank/DDBJ databases">
        <authorList>
            <person name="Birren B."/>
            <person name="Nusbaum C."/>
            <person name="Abebe A."/>
            <person name="Abouelleil A."/>
            <person name="Adekoya E."/>
            <person name="Ait-zahra M."/>
            <person name="Allen N."/>
            <person name="Allen T."/>
            <person name="An P."/>
            <person name="Anderson M."/>
            <person name="Anderson S."/>
            <person name="Arachchi H."/>
            <person name="Armbruster J."/>
            <person name="Bachantsang P."/>
            <person name="Baldwin J."/>
            <person name="Barry A."/>
            <person name="Bayul T."/>
            <person name="Blitshsteyn B."/>
            <person name="Bloom T."/>
            <person name="Blye J."/>
            <person name="Boguslavskiy L."/>
            <person name="Borowsky M."/>
            <person name="Boukhgalter B."/>
            <person name="Brunache A."/>
            <person name="Butler J."/>
            <person name="Calixte N."/>
            <person name="Calvo S."/>
            <person name="Camarata J."/>
            <person name="Campo K."/>
            <person name="Chang J."/>
            <person name="Cheshatsang Y."/>
            <person name="Citroen M."/>
            <person name="Collymore A."/>
            <person name="Considine T."/>
            <person name="Cook A."/>
            <person name="Cooke P."/>
            <person name="Corum B."/>
            <person name="Cuomo C."/>
            <person name="David R."/>
            <person name="Dawoe T."/>
            <person name="Degray S."/>
            <person name="Dodge S."/>
            <person name="Dooley K."/>
            <person name="Dorje P."/>
            <person name="Dorjee K."/>
            <person name="Dorris L."/>
            <person name="Duffey N."/>
            <person name="Dupes A."/>
            <person name="Elkins T."/>
            <person name="Engels R."/>
            <person name="Erickson J."/>
            <person name="Farina A."/>
            <person name="Faro S."/>
            <person name="Ferreira P."/>
            <person name="Fischer H."/>
            <person name="Fitzgerald M."/>
            <person name="Foley K."/>
            <person name="Gage D."/>
            <person name="Galagan J."/>
            <person name="Gearin G."/>
            <person name="Gnerre S."/>
            <person name="Gnirke A."/>
            <person name="Goyette A."/>
            <person name="Graham J."/>
            <person name="Grandbois E."/>
            <person name="Gyaltsen K."/>
            <person name="Hafez N."/>
            <person name="Hagopian D."/>
            <person name="Hagos B."/>
            <person name="Hall J."/>
            <person name="Hatcher B."/>
            <person name="Heller A."/>
            <person name="Higgins H."/>
            <person name="Honan T."/>
            <person name="Horn A."/>
            <person name="Houde N."/>
            <person name="Hughes L."/>
            <person name="Hulme W."/>
            <person name="Husby E."/>
            <person name="Iliev I."/>
            <person name="Jaffe D."/>
            <person name="Jones C."/>
            <person name="Kamal M."/>
            <person name="Kamat A."/>
            <person name="Kamvysselis M."/>
            <person name="Karlsson E."/>
            <person name="Kells C."/>
            <person name="Kieu A."/>
            <person name="Kisner P."/>
            <person name="Kodira C."/>
            <person name="Kulbokas E."/>
            <person name="Labutti K."/>
            <person name="Lama D."/>
            <person name="Landers T."/>
            <person name="Leger J."/>
            <person name="Levine S."/>
            <person name="Lewis D."/>
            <person name="Lewis T."/>
            <person name="Lindblad-toh K."/>
            <person name="Liu X."/>
            <person name="Lokyitsang T."/>
            <person name="Lokyitsang Y."/>
            <person name="Lucien O."/>
            <person name="Lui A."/>
            <person name="Ma L.J."/>
            <person name="Mabbitt R."/>
            <person name="Macdonald J."/>
            <person name="Maclean C."/>
            <person name="Major J."/>
            <person name="Manning J."/>
            <person name="Marabella R."/>
            <person name="Maru K."/>
            <person name="Matthews C."/>
            <person name="Mauceli E."/>
            <person name="Mccarthy M."/>
            <person name="Mcdonough S."/>
            <person name="Mcghee T."/>
            <person name="Meldrim J."/>
            <person name="Meneus L."/>
            <person name="Mesirov J."/>
            <person name="Mihalev A."/>
            <person name="Mihova T."/>
            <person name="Mikkelsen T."/>
            <person name="Mlenga V."/>
            <person name="Moru K."/>
            <person name="Mozes J."/>
            <person name="Mulrain L."/>
            <person name="Munson G."/>
            <person name="Naylor J."/>
            <person name="Newes C."/>
            <person name="Nguyen C."/>
            <person name="Nguyen N."/>
            <person name="Nguyen T."/>
            <person name="Nicol R."/>
            <person name="Nielsen C."/>
            <person name="Nizzari M."/>
            <person name="Norbu C."/>
            <person name="Norbu N."/>
            <person name="O'donnell P."/>
            <person name="Okoawo O."/>
            <person name="O'leary S."/>
            <person name="Omotosho B."/>
            <person name="O'neill K."/>
            <person name="Osman S."/>
            <person name="Parker S."/>
            <person name="Perrin D."/>
            <person name="Phunkhang P."/>
            <person name="Piqani B."/>
            <person name="Purcell S."/>
            <person name="Rachupka T."/>
            <person name="Ramasamy U."/>
            <person name="Rameau R."/>
            <person name="Ray V."/>
            <person name="Raymond C."/>
            <person name="Retta R."/>
            <person name="Richardson S."/>
            <person name="Rise C."/>
            <person name="Rodriguez J."/>
            <person name="Rogers J."/>
            <person name="Rogov P."/>
            <person name="Rutman M."/>
            <person name="Schupbach R."/>
            <person name="Seaman C."/>
            <person name="Settipalli S."/>
            <person name="Sharpe T."/>
            <person name="Sheridan J."/>
            <person name="Sherpa N."/>
            <person name="Shi J."/>
            <person name="Smirnov S."/>
            <person name="Smith C."/>
            <person name="Sougnez C."/>
            <person name="Spencer B."/>
            <person name="Stalker J."/>
            <person name="Stange-thomann N."/>
            <person name="Stavropoulos S."/>
            <person name="Stetson K."/>
            <person name="Stone C."/>
            <person name="Stone S."/>
            <person name="Stubbs M."/>
            <person name="Talamas J."/>
            <person name="Tchuinga P."/>
            <person name="Tenzing P."/>
            <person name="Tesfaye S."/>
            <person name="Theodore J."/>
            <person name="Thoulutsang Y."/>
            <person name="Topham K."/>
            <person name="Towey S."/>
            <person name="Tsamla T."/>
            <person name="Tsomo N."/>
            <person name="Vallee D."/>
            <person name="Vassiliev H."/>
            <person name="Venkataraman V."/>
            <person name="Vinson J."/>
            <person name="Vo A."/>
            <person name="Wade C."/>
            <person name="Wang S."/>
            <person name="Wangchuk T."/>
            <person name="Wangdi T."/>
            <person name="Whittaker C."/>
            <person name="Wilkinson J."/>
            <person name="Wu Y."/>
            <person name="Wyman D."/>
            <person name="Yadav S."/>
            <person name="Yang S."/>
            <person name="Yang X."/>
            <person name="Yeager S."/>
            <person name="Yee E."/>
            <person name="Young G."/>
            <person name="Zainoun J."/>
            <person name="Zembeck L."/>
            <person name="Zimmer A."/>
            <person name="Zody M."/>
            <person name="Lander E."/>
        </authorList>
    </citation>
    <scope>NUCLEOTIDE SEQUENCE [LARGE SCALE GENOMIC DNA]</scope>
</reference>